<dbReference type="PROSITE" id="PS01081">
    <property type="entry name" value="HTH_TETR_1"/>
    <property type="match status" value="1"/>
</dbReference>
<evidence type="ECO:0000256" key="3">
    <source>
        <dbReference type="ARBA" id="ARBA00023125"/>
    </source>
</evidence>
<dbReference type="InterPro" id="IPR009057">
    <property type="entry name" value="Homeodomain-like_sf"/>
</dbReference>
<dbReference type="RefSeq" id="WP_101495538.1">
    <property type="nucleotide sequence ID" value="NZ_LNJZ01000001.1"/>
</dbReference>
<dbReference type="OrthoDB" id="5816932at2"/>
<organism evidence="7 8">
    <name type="scientific">Thiopseudomonas denitrificans</name>
    <dbReference type="NCBI Taxonomy" id="1501432"/>
    <lineage>
        <taxon>Bacteria</taxon>
        <taxon>Pseudomonadati</taxon>
        <taxon>Pseudomonadota</taxon>
        <taxon>Gammaproteobacteria</taxon>
        <taxon>Pseudomonadales</taxon>
        <taxon>Pseudomonadaceae</taxon>
        <taxon>Thiopseudomonas</taxon>
    </lineage>
</organism>
<evidence type="ECO:0000256" key="2">
    <source>
        <dbReference type="ARBA" id="ARBA00023015"/>
    </source>
</evidence>
<evidence type="ECO:0000256" key="1">
    <source>
        <dbReference type="ARBA" id="ARBA00022491"/>
    </source>
</evidence>
<feature type="DNA-binding region" description="H-T-H motif" evidence="5">
    <location>
        <begin position="32"/>
        <end position="51"/>
    </location>
</feature>
<sequence>MRRTKQDADKTRSAILEAAETLFLRQGVAHTSLEQIARQAGVTRGAVYWHFKNKADLFHAMLSQVRLPAELIAQRVKLCDPENPIVGLRNLCTEAMATLVREPSKRQIFTILLRRCEFTDEMLEAEQQHEVFINEFIDLCTALFAEPHVTAQLRPGISPRMAAVTLHSLFVGLLSDWLRDPHLLDASNIQPYLDILLSGMFGNWDSSPAQPCSALTSSESTSH</sequence>
<feature type="domain" description="HTH tetR-type" evidence="6">
    <location>
        <begin position="9"/>
        <end position="69"/>
    </location>
</feature>
<dbReference type="InterPro" id="IPR023772">
    <property type="entry name" value="DNA-bd_HTH_TetR-type_CS"/>
</dbReference>
<dbReference type="PANTHER" id="PTHR30055">
    <property type="entry name" value="HTH-TYPE TRANSCRIPTIONAL REGULATOR RUTR"/>
    <property type="match status" value="1"/>
</dbReference>
<evidence type="ECO:0000256" key="4">
    <source>
        <dbReference type="ARBA" id="ARBA00023163"/>
    </source>
</evidence>
<dbReference type="InterPro" id="IPR050109">
    <property type="entry name" value="HTH-type_TetR-like_transc_reg"/>
</dbReference>
<dbReference type="InterPro" id="IPR013572">
    <property type="entry name" value="Tscrpt_reg_MAATS_C"/>
</dbReference>
<dbReference type="AlphaFoldDB" id="A0A4R6TU08"/>
<dbReference type="EMBL" id="SNYK01000015">
    <property type="protein sequence ID" value="TDQ35493.1"/>
    <property type="molecule type" value="Genomic_DNA"/>
</dbReference>
<evidence type="ECO:0000313" key="7">
    <source>
        <dbReference type="EMBL" id="TDQ35493.1"/>
    </source>
</evidence>
<dbReference type="Pfam" id="PF08361">
    <property type="entry name" value="TetR_C_2"/>
    <property type="match status" value="1"/>
</dbReference>
<dbReference type="SUPFAM" id="SSF46689">
    <property type="entry name" value="Homeodomain-like"/>
    <property type="match status" value="1"/>
</dbReference>
<dbReference type="GO" id="GO:0000976">
    <property type="term" value="F:transcription cis-regulatory region binding"/>
    <property type="evidence" value="ECO:0007669"/>
    <property type="project" value="TreeGrafter"/>
</dbReference>
<accession>A0A4R6TU08</accession>
<dbReference type="PANTHER" id="PTHR30055:SF240">
    <property type="entry name" value="HTH-TYPE TRANSCRIPTIONAL REGULATOR ACRR"/>
    <property type="match status" value="1"/>
</dbReference>
<dbReference type="InterPro" id="IPR001647">
    <property type="entry name" value="HTH_TetR"/>
</dbReference>
<dbReference type="Gene3D" id="1.10.357.10">
    <property type="entry name" value="Tetracycline Repressor, domain 2"/>
    <property type="match status" value="1"/>
</dbReference>
<dbReference type="Proteomes" id="UP000294575">
    <property type="component" value="Unassembled WGS sequence"/>
</dbReference>
<proteinExistence type="predicted"/>
<keyword evidence="2" id="KW-0805">Transcription regulation</keyword>
<keyword evidence="1" id="KW-0678">Repressor</keyword>
<gene>
    <name evidence="7" type="ORF">DFQ45_11543</name>
</gene>
<dbReference type="Pfam" id="PF00440">
    <property type="entry name" value="TetR_N"/>
    <property type="match status" value="1"/>
</dbReference>
<evidence type="ECO:0000259" key="6">
    <source>
        <dbReference type="PROSITE" id="PS50977"/>
    </source>
</evidence>
<keyword evidence="8" id="KW-1185">Reference proteome</keyword>
<dbReference type="FunFam" id="1.10.10.60:FF:000141">
    <property type="entry name" value="TetR family transcriptional regulator"/>
    <property type="match status" value="1"/>
</dbReference>
<dbReference type="PRINTS" id="PR00455">
    <property type="entry name" value="HTHTETR"/>
</dbReference>
<dbReference type="PROSITE" id="PS50977">
    <property type="entry name" value="HTH_TETR_2"/>
    <property type="match status" value="1"/>
</dbReference>
<reference evidence="7 8" key="1">
    <citation type="submission" date="2019-03" db="EMBL/GenBank/DDBJ databases">
        <title>Genomic Encyclopedia of Type Strains, Phase IV (KMG-IV): sequencing the most valuable type-strain genomes for metagenomic binning, comparative biology and taxonomic classification.</title>
        <authorList>
            <person name="Goeker M."/>
        </authorList>
    </citation>
    <scope>NUCLEOTIDE SEQUENCE [LARGE SCALE GENOMIC DNA]</scope>
    <source>
        <strain evidence="7 8">DSM 28679</strain>
    </source>
</reference>
<keyword evidence="4" id="KW-0804">Transcription</keyword>
<name>A0A4R6TU08_9GAMM</name>
<evidence type="ECO:0000313" key="8">
    <source>
        <dbReference type="Proteomes" id="UP000294575"/>
    </source>
</evidence>
<evidence type="ECO:0000256" key="5">
    <source>
        <dbReference type="PROSITE-ProRule" id="PRU00335"/>
    </source>
</evidence>
<dbReference type="GO" id="GO:0003700">
    <property type="term" value="F:DNA-binding transcription factor activity"/>
    <property type="evidence" value="ECO:0007669"/>
    <property type="project" value="TreeGrafter"/>
</dbReference>
<protein>
    <submittedName>
        <fullName evidence="7">TetR family transcriptional regulator</fullName>
    </submittedName>
</protein>
<dbReference type="InterPro" id="IPR036271">
    <property type="entry name" value="Tet_transcr_reg_TetR-rel_C_sf"/>
</dbReference>
<comment type="caution">
    <text evidence="7">The sequence shown here is derived from an EMBL/GenBank/DDBJ whole genome shotgun (WGS) entry which is preliminary data.</text>
</comment>
<keyword evidence="3 5" id="KW-0238">DNA-binding</keyword>
<dbReference type="SUPFAM" id="SSF48498">
    <property type="entry name" value="Tetracyclin repressor-like, C-terminal domain"/>
    <property type="match status" value="1"/>
</dbReference>